<dbReference type="Proteomes" id="UP000319711">
    <property type="component" value="Segment"/>
</dbReference>
<dbReference type="KEGG" id="vg:55620341"/>
<keyword evidence="2" id="KW-1185">Reference proteome</keyword>
<protein>
    <submittedName>
        <fullName evidence="1">Uncharacterized protein</fullName>
    </submittedName>
</protein>
<evidence type="ECO:0000313" key="1">
    <source>
        <dbReference type="EMBL" id="QDH49626.1"/>
    </source>
</evidence>
<proteinExistence type="predicted"/>
<organism evidence="1 2">
    <name type="scientific">Pantoea phage Kyle</name>
    <dbReference type="NCBI Taxonomy" id="2589665"/>
    <lineage>
        <taxon>Viruses</taxon>
        <taxon>Duplodnaviria</taxon>
        <taxon>Heunggongvirae</taxon>
        <taxon>Uroviricota</taxon>
        <taxon>Caudoviricetes</taxon>
        <taxon>Lindbergviridae</taxon>
        <taxon>Kylevirus</taxon>
        <taxon>Kylevirus kyle</taxon>
    </lineage>
</organism>
<dbReference type="GeneID" id="55620341"/>
<name>A0A514A8N3_9CAUD</name>
<evidence type="ECO:0000313" key="2">
    <source>
        <dbReference type="Proteomes" id="UP000319711"/>
    </source>
</evidence>
<accession>A0A514A8N3</accession>
<sequence length="57" mass="6759">MKNIKREFWIAMLFLLKPIQVIALNKRCPKWMNKLALRITIRSLRNLAQTFGGRMDA</sequence>
<reference evidence="1 2" key="1">
    <citation type="submission" date="2019-06" db="EMBL/GenBank/DDBJ databases">
        <authorList>
            <person name="Fakulujo A."/>
            <person name="Fiaz D."/>
            <person name="Garg S."/>
            <person name="Gordon G."/>
            <person name="Haider Z."/>
            <person name="Hale A."/>
            <person name="Hodges K."/>
            <person name="Jacob L."/>
            <person name="Kandil F."/>
            <person name="Kincaid V."/>
            <person name="Melchor-Guerra M."/>
            <person name="Morrelli A."/>
            <person name="Morris R."/>
            <person name="Nawaz M."/>
            <person name="Nguyen N."/>
            <person name="Omair A."/>
            <person name="Pray J."/>
            <person name="Saleem H."/>
            <person name="Saravane K."/>
            <person name="Sharma A."/>
            <person name="Singh A."/>
            <person name="Walston M."/>
            <person name="Zaman H."/>
            <person name="Puthuveetil N."/>
            <person name="Do L."/>
            <person name="Islam N."/>
            <person name="Johnson A."/>
        </authorList>
    </citation>
    <scope>NUCLEOTIDE SEQUENCE [LARGE SCALE GENOMIC DNA]</scope>
</reference>
<dbReference type="EMBL" id="MN038177">
    <property type="protein sequence ID" value="QDH49626.1"/>
    <property type="molecule type" value="Genomic_DNA"/>
</dbReference>
<dbReference type="RefSeq" id="YP_009849930.1">
    <property type="nucleotide sequence ID" value="NC_048796.1"/>
</dbReference>
<gene>
    <name evidence="1" type="primary">94</name>
    <name evidence="1" type="ORF">KYLE_98</name>
</gene>